<reference evidence="2 3" key="1">
    <citation type="submission" date="2019-02" db="EMBL/GenBank/DDBJ databases">
        <title>Draft genome sequences of novel Actinobacteria.</title>
        <authorList>
            <person name="Sahin N."/>
            <person name="Ay H."/>
            <person name="Saygin H."/>
        </authorList>
    </citation>
    <scope>NUCLEOTIDE SEQUENCE [LARGE SCALE GENOMIC DNA]</scope>
    <source>
        <strain evidence="2 3">16K104</strain>
    </source>
</reference>
<dbReference type="EMBL" id="SMKR01000130">
    <property type="protein sequence ID" value="TDD18596.1"/>
    <property type="molecule type" value="Genomic_DNA"/>
</dbReference>
<organism evidence="2 3">
    <name type="scientific">Kribbella turkmenica</name>
    <dbReference type="NCBI Taxonomy" id="2530375"/>
    <lineage>
        <taxon>Bacteria</taxon>
        <taxon>Bacillati</taxon>
        <taxon>Actinomycetota</taxon>
        <taxon>Actinomycetes</taxon>
        <taxon>Propionibacteriales</taxon>
        <taxon>Kribbellaceae</taxon>
        <taxon>Kribbella</taxon>
    </lineage>
</organism>
<comment type="caution">
    <text evidence="2">The sequence shown here is derived from an EMBL/GenBank/DDBJ whole genome shotgun (WGS) entry which is preliminary data.</text>
</comment>
<gene>
    <name evidence="2" type="ORF">E1218_25755</name>
</gene>
<proteinExistence type="predicted"/>
<evidence type="ECO:0000313" key="2">
    <source>
        <dbReference type="EMBL" id="TDD18596.1"/>
    </source>
</evidence>
<keyword evidence="3" id="KW-1185">Reference proteome</keyword>
<evidence type="ECO:0000256" key="1">
    <source>
        <dbReference type="SAM" id="Phobius"/>
    </source>
</evidence>
<evidence type="ECO:0000313" key="3">
    <source>
        <dbReference type="Proteomes" id="UP000295172"/>
    </source>
</evidence>
<keyword evidence="1" id="KW-1133">Transmembrane helix</keyword>
<feature type="transmembrane region" description="Helical" evidence="1">
    <location>
        <begin position="28"/>
        <end position="46"/>
    </location>
</feature>
<keyword evidence="1" id="KW-0472">Membrane</keyword>
<accession>A0A4V2YEB6</accession>
<dbReference type="Proteomes" id="UP000295172">
    <property type="component" value="Unassembled WGS sequence"/>
</dbReference>
<keyword evidence="1" id="KW-0812">Transmembrane</keyword>
<dbReference type="AlphaFoldDB" id="A0A4V2YEB6"/>
<dbReference type="RefSeq" id="WP_165949426.1">
    <property type="nucleotide sequence ID" value="NZ_SMKR01000130.1"/>
</dbReference>
<sequence>MAFSVCGLGLIAAAITIALRHGGDSLSLAALLTGVLLIVIGGTGRLPEEIGLQRISFDRPERGSSYHRAMIDVVQHELPTLSATAAEQDSLVVRGYWLDELEVPIVIIWAPDDTHELDQEALQTALQQAAAAGGIVLLTNVEDIQQVRSILRSRHGDRATVVRWRSHRDNESLRRAAQSLGSAFRHKRKARNR</sequence>
<protein>
    <submittedName>
        <fullName evidence="2">Uncharacterized protein</fullName>
    </submittedName>
</protein>
<name>A0A4V2YEB6_9ACTN</name>